<dbReference type="SUPFAM" id="SSF53271">
    <property type="entry name" value="PRTase-like"/>
    <property type="match status" value="1"/>
</dbReference>
<dbReference type="InterPro" id="IPR000836">
    <property type="entry name" value="PRTase_dom"/>
</dbReference>
<dbReference type="CDD" id="cd06223">
    <property type="entry name" value="PRTases_typeI"/>
    <property type="match status" value="1"/>
</dbReference>
<dbReference type="PANTHER" id="PTHR43218">
    <property type="entry name" value="PHOSPHORIBOSYLTRANSFERASE-RELATED"/>
    <property type="match status" value="1"/>
</dbReference>
<protein>
    <submittedName>
        <fullName evidence="2">Adenine phosphoribosyltransferase</fullName>
    </submittedName>
</protein>
<dbReference type="AlphaFoldDB" id="A0A511R2C0"/>
<dbReference type="InterPro" id="IPR029057">
    <property type="entry name" value="PRTase-like"/>
</dbReference>
<feature type="domain" description="Phosphoribosyltransferase" evidence="1">
    <location>
        <begin position="40"/>
        <end position="158"/>
    </location>
</feature>
<dbReference type="Pfam" id="PF00156">
    <property type="entry name" value="Pribosyltran"/>
    <property type="match status" value="1"/>
</dbReference>
<evidence type="ECO:0000313" key="3">
    <source>
        <dbReference type="Proteomes" id="UP000321197"/>
    </source>
</evidence>
<organism evidence="2 3">
    <name type="scientific">Meiothermus hypogaeus NBRC 106114</name>
    <dbReference type="NCBI Taxonomy" id="1227553"/>
    <lineage>
        <taxon>Bacteria</taxon>
        <taxon>Thermotogati</taxon>
        <taxon>Deinococcota</taxon>
        <taxon>Deinococci</taxon>
        <taxon>Thermales</taxon>
        <taxon>Thermaceae</taxon>
        <taxon>Meiothermus</taxon>
    </lineage>
</organism>
<accession>A0A511R2C0</accession>
<sequence length="180" mass="19016">MSVKTHPVDIAGVHRELPVVQVGPEVSVALFNMLGDTEVVEKAAEALAERMPPDIDTLVTPEVKAVPLAHALSRLTGKPYVVARKTEKPYMINPVSRTVISITTGKPQLLVLDGTDVPLLKGKKVAIVDDVVSTGSTLKGLSDLITDVGGVVGAVMAVFTEGSPREDVIALGHLPLFKPE</sequence>
<comment type="caution">
    <text evidence="2">The sequence shown here is derived from an EMBL/GenBank/DDBJ whole genome shotgun (WGS) entry which is preliminary data.</text>
</comment>
<reference evidence="2 3" key="1">
    <citation type="submission" date="2019-07" db="EMBL/GenBank/DDBJ databases">
        <title>Whole genome shotgun sequence of Meiothermus hypogaeus NBRC 106114.</title>
        <authorList>
            <person name="Hosoyama A."/>
            <person name="Uohara A."/>
            <person name="Ohji S."/>
            <person name="Ichikawa N."/>
        </authorList>
    </citation>
    <scope>NUCLEOTIDE SEQUENCE [LARGE SCALE GENOMIC DNA]</scope>
    <source>
        <strain evidence="2 3">NBRC 106114</strain>
    </source>
</reference>
<proteinExistence type="predicted"/>
<dbReference type="Proteomes" id="UP000321197">
    <property type="component" value="Unassembled WGS sequence"/>
</dbReference>
<dbReference type="EMBL" id="BJXL01000060">
    <property type="protein sequence ID" value="GEM83761.1"/>
    <property type="molecule type" value="Genomic_DNA"/>
</dbReference>
<dbReference type="Gene3D" id="3.40.50.2020">
    <property type="match status" value="1"/>
</dbReference>
<evidence type="ECO:0000313" key="2">
    <source>
        <dbReference type="EMBL" id="GEM83761.1"/>
    </source>
</evidence>
<gene>
    <name evidence="2" type="ORF">MHY01S_19270</name>
</gene>
<dbReference type="GO" id="GO:0016757">
    <property type="term" value="F:glycosyltransferase activity"/>
    <property type="evidence" value="ECO:0007669"/>
    <property type="project" value="UniProtKB-KW"/>
</dbReference>
<dbReference type="RefSeq" id="WP_186814640.1">
    <property type="nucleotide sequence ID" value="NZ_BJXL01000060.1"/>
</dbReference>
<dbReference type="PANTHER" id="PTHR43218:SF1">
    <property type="entry name" value="PHOSPHORIBOSYLTRANSFERASE"/>
    <property type="match status" value="1"/>
</dbReference>
<dbReference type="NCBIfam" id="NF005592">
    <property type="entry name" value="PRK07322.1"/>
    <property type="match status" value="1"/>
</dbReference>
<name>A0A511R2C0_9DEIN</name>
<keyword evidence="2" id="KW-0328">Glycosyltransferase</keyword>
<evidence type="ECO:0000259" key="1">
    <source>
        <dbReference type="Pfam" id="PF00156"/>
    </source>
</evidence>
<keyword evidence="2" id="KW-0808">Transferase</keyword>